<evidence type="ECO:0000256" key="2">
    <source>
        <dbReference type="ARBA" id="ARBA00022553"/>
    </source>
</evidence>
<dbReference type="Proteomes" id="UP000000305">
    <property type="component" value="Unassembled WGS sequence"/>
</dbReference>
<dbReference type="AlphaFoldDB" id="E9HDJ5"/>
<keyword evidence="5 8" id="KW-1133">Transmembrane helix</keyword>
<comment type="subcellular location">
    <subcellularLocation>
        <location evidence="1">Membrane</location>
        <topology evidence="1">Multi-pass membrane protein</topology>
    </subcellularLocation>
</comment>
<feature type="transmembrane region" description="Helical" evidence="8">
    <location>
        <begin position="517"/>
        <end position="545"/>
    </location>
</feature>
<dbReference type="PANTHER" id="PTHR43463:SF1">
    <property type="entry name" value="NICOTINATE-NUCLEOTIDE--DIMETHYLBENZIMIDAZOLE PHOSPHORIBOSYLTRANSFERASE"/>
    <property type="match status" value="1"/>
</dbReference>
<accession>E9HDJ5</accession>
<dbReference type="KEGG" id="dpx:DAPPUDRAFT_112943"/>
<feature type="region of interest" description="Disordered" evidence="7">
    <location>
        <begin position="250"/>
        <end position="288"/>
    </location>
</feature>
<organism evidence="11 12">
    <name type="scientific">Daphnia pulex</name>
    <name type="common">Water flea</name>
    <dbReference type="NCBI Taxonomy" id="6669"/>
    <lineage>
        <taxon>Eukaryota</taxon>
        <taxon>Metazoa</taxon>
        <taxon>Ecdysozoa</taxon>
        <taxon>Arthropoda</taxon>
        <taxon>Crustacea</taxon>
        <taxon>Branchiopoda</taxon>
        <taxon>Diplostraca</taxon>
        <taxon>Cladocera</taxon>
        <taxon>Anomopoda</taxon>
        <taxon>Daphniidae</taxon>
        <taxon>Daphnia</taxon>
    </lineage>
</organism>
<feature type="compositionally biased region" description="Polar residues" evidence="7">
    <location>
        <begin position="863"/>
        <end position="872"/>
    </location>
</feature>
<feature type="region of interest" description="Disordered" evidence="7">
    <location>
        <begin position="60"/>
        <end position="110"/>
    </location>
</feature>
<feature type="transmembrane region" description="Helical" evidence="8">
    <location>
        <begin position="409"/>
        <end position="430"/>
    </location>
</feature>
<dbReference type="InterPro" id="IPR003200">
    <property type="entry name" value="Nict_dMeBzImd_PRibTrfase"/>
</dbReference>
<feature type="compositionally biased region" description="Low complexity" evidence="7">
    <location>
        <begin position="873"/>
        <end position="882"/>
    </location>
</feature>
<feature type="region of interest" description="Disordered" evidence="7">
    <location>
        <begin position="861"/>
        <end position="882"/>
    </location>
</feature>
<feature type="transmembrane region" description="Helical" evidence="8">
    <location>
        <begin position="551"/>
        <end position="569"/>
    </location>
</feature>
<sequence length="1140" mass="122375">MACSKIALVMAVLQLCCATRVTRQQLPSDHQHHSRAQHSAVLLNKGTDNHDDDTKLPADWNGALPIHPPLGSIDSDTRPIRSRRQTGTAVGGGGNGERRSSQLRATSSPQGLSLLDLPVFSRGDRPSSMDKTLGAIFSKVAFSSATNQSGGSVASPNNKNGEADKIDERNAAAAAAGPLDGQSINSTGFAGSGSGSGSGSTTTTTEASTSSESKSVPAHGASASTLVPVRSNKPVFEFDTRVFDFIPYDRTPTPSDPNRQYNPNVPGLRGPSRINTARNPGNNQPFNLRPTLPPLVDLSGQTGNRFVTSIRQQHHTTTTTVTPSTSVDPVEEDDALETTTTATSTTTVTPSSTTTKTSATTTSTKAPPAPPAVVSTAAGHPSTSTRDVTNRVAEESSGADRDAAWSIQVYGTSTLFALLGMFALSNLLRLRSSTRRLLNTSHCLSIQLLVLFLAITRSIHLLYDAYNHRRLLPPALAFSIFNVAFPCLSSALAVLLLGIFKATKLQVMPSVLVKPALWAALVAFHFALSLSIDIVVGSVGGLFSLHLASQAYFVLWSLALSLGYLAAFAPATRAAVSLQTETVRSHLTALHVHGASLPRYLPHPTLLRAVRVTLAAAILALLVAAFQLYGMFGVYGLPWRQQPNTPAGSASLGLGNSAVPVVLTAEFLARYQGLQRERNLNVDALREVLGLPSSLSSMEQAADEKRLDHWPVATENFWPWWTYQLVARLLEFIMAALIAYVAVQPLRYNQSTLAEKQGDVSGQSSTAKKGSLWMFAGRSFKNGSIETLSTLCCHSNRSAMARNGAGNGETAAGGVMTDLSPIKSVTSDESPYPPANLRNYCYSNPTSSHQHQHLHLHQVQQQMERSSLPPNHSATSSAPSSAFTTLYDSKRSSSQHQRPRCSIAMSHPQVSSVLVNDSGFIRFRDGIASDSTDQMEQPYEEVDRQVRGAAAAGDPHHSHQHIYQELGYKAPSMTYYSTASSMTSSSNTNKGTATTPSVCTYEHLCRRGLAGYYEPQLYEMQLPNNAQLLSLLAKESCQVFQTCNIYGGSLAGQHPPIPAQHLLRHQHCQHCQHCNCSSSSQHLASGVDTHDESPAASLCGQKSSNYESYGPKPEGQSPANQSDVLQVINPPDMRNIPIFL</sequence>
<protein>
    <recommendedName>
        <fullName evidence="10">Proline-rich transmembrane protein 3/4 domain-containing protein</fullName>
    </recommendedName>
</protein>
<keyword evidence="2" id="KW-0597">Phosphoprotein</keyword>
<dbReference type="Pfam" id="PF25987">
    <property type="entry name" value="PRRT3"/>
    <property type="match status" value="1"/>
</dbReference>
<evidence type="ECO:0000256" key="7">
    <source>
        <dbReference type="SAM" id="MobiDB-lite"/>
    </source>
</evidence>
<dbReference type="InParanoid" id="E9HDJ5"/>
<name>E9HDJ5_DAPPU</name>
<evidence type="ECO:0000256" key="8">
    <source>
        <dbReference type="SAM" id="Phobius"/>
    </source>
</evidence>
<feature type="signal peptide" evidence="9">
    <location>
        <begin position="1"/>
        <end position="18"/>
    </location>
</feature>
<feature type="compositionally biased region" description="Polar residues" evidence="7">
    <location>
        <begin position="252"/>
        <end position="263"/>
    </location>
</feature>
<dbReference type="EMBL" id="GL732624">
    <property type="protein sequence ID" value="EFX70153.1"/>
    <property type="molecule type" value="Genomic_DNA"/>
</dbReference>
<feature type="compositionally biased region" description="Low complexity" evidence="7">
    <location>
        <begin position="199"/>
        <end position="213"/>
    </location>
</feature>
<dbReference type="HOGENOM" id="CLU_277887_0_0_1"/>
<feature type="compositionally biased region" description="Low complexity" evidence="7">
    <location>
        <begin position="338"/>
        <end position="378"/>
    </location>
</feature>
<dbReference type="GO" id="GO:0008939">
    <property type="term" value="F:nicotinate-nucleotide-dimethylbenzimidazole phosphoribosyltransferase activity"/>
    <property type="evidence" value="ECO:0007669"/>
    <property type="project" value="InterPro"/>
</dbReference>
<feature type="domain" description="Proline-rich transmembrane protein 3/4" evidence="10">
    <location>
        <begin position="404"/>
        <end position="638"/>
    </location>
</feature>
<evidence type="ECO:0000313" key="11">
    <source>
        <dbReference type="EMBL" id="EFX70153.1"/>
    </source>
</evidence>
<keyword evidence="4 9" id="KW-0732">Signal</keyword>
<feature type="region of interest" description="Disordered" evidence="7">
    <location>
        <begin position="310"/>
        <end position="395"/>
    </location>
</feature>
<evidence type="ECO:0000256" key="9">
    <source>
        <dbReference type="SAM" id="SignalP"/>
    </source>
</evidence>
<dbReference type="OrthoDB" id="10066605at2759"/>
<evidence type="ECO:0000256" key="6">
    <source>
        <dbReference type="ARBA" id="ARBA00023136"/>
    </source>
</evidence>
<dbReference type="eggNOG" id="ENOG502QSMJ">
    <property type="taxonomic scope" value="Eukaryota"/>
</dbReference>
<feature type="compositionally biased region" description="Polar residues" evidence="7">
    <location>
        <begin position="273"/>
        <end position="286"/>
    </location>
</feature>
<dbReference type="InterPro" id="IPR059081">
    <property type="entry name" value="PRRT3-4"/>
</dbReference>
<evidence type="ECO:0000256" key="4">
    <source>
        <dbReference type="ARBA" id="ARBA00022729"/>
    </source>
</evidence>
<keyword evidence="3 8" id="KW-0812">Transmembrane</keyword>
<feature type="chain" id="PRO_5003241905" description="Proline-rich transmembrane protein 3/4 domain-containing protein" evidence="9">
    <location>
        <begin position="19"/>
        <end position="1140"/>
    </location>
</feature>
<keyword evidence="12" id="KW-1185">Reference proteome</keyword>
<gene>
    <name evidence="11" type="ORF">DAPPUDRAFT_112943</name>
</gene>
<feature type="transmembrane region" description="Helical" evidence="8">
    <location>
        <begin position="475"/>
        <end position="497"/>
    </location>
</feature>
<reference evidence="11 12" key="1">
    <citation type="journal article" date="2011" name="Science">
        <title>The ecoresponsive genome of Daphnia pulex.</title>
        <authorList>
            <person name="Colbourne J.K."/>
            <person name="Pfrender M.E."/>
            <person name="Gilbert D."/>
            <person name="Thomas W.K."/>
            <person name="Tucker A."/>
            <person name="Oakley T.H."/>
            <person name="Tokishita S."/>
            <person name="Aerts A."/>
            <person name="Arnold G.J."/>
            <person name="Basu M.K."/>
            <person name="Bauer D.J."/>
            <person name="Caceres C.E."/>
            <person name="Carmel L."/>
            <person name="Casola C."/>
            <person name="Choi J.H."/>
            <person name="Detter J.C."/>
            <person name="Dong Q."/>
            <person name="Dusheyko S."/>
            <person name="Eads B.D."/>
            <person name="Frohlich T."/>
            <person name="Geiler-Samerotte K.A."/>
            <person name="Gerlach D."/>
            <person name="Hatcher P."/>
            <person name="Jogdeo S."/>
            <person name="Krijgsveld J."/>
            <person name="Kriventseva E.V."/>
            <person name="Kultz D."/>
            <person name="Laforsch C."/>
            <person name="Lindquist E."/>
            <person name="Lopez J."/>
            <person name="Manak J.R."/>
            <person name="Muller J."/>
            <person name="Pangilinan J."/>
            <person name="Patwardhan R.P."/>
            <person name="Pitluck S."/>
            <person name="Pritham E.J."/>
            <person name="Rechtsteiner A."/>
            <person name="Rho M."/>
            <person name="Rogozin I.B."/>
            <person name="Sakarya O."/>
            <person name="Salamov A."/>
            <person name="Schaack S."/>
            <person name="Shapiro H."/>
            <person name="Shiga Y."/>
            <person name="Skalitzky C."/>
            <person name="Smith Z."/>
            <person name="Souvorov A."/>
            <person name="Sung W."/>
            <person name="Tang Z."/>
            <person name="Tsuchiya D."/>
            <person name="Tu H."/>
            <person name="Vos H."/>
            <person name="Wang M."/>
            <person name="Wolf Y.I."/>
            <person name="Yamagata H."/>
            <person name="Yamada T."/>
            <person name="Ye Y."/>
            <person name="Shaw J.R."/>
            <person name="Andrews J."/>
            <person name="Crease T.J."/>
            <person name="Tang H."/>
            <person name="Lucas S.M."/>
            <person name="Robertson H.M."/>
            <person name="Bork P."/>
            <person name="Koonin E.V."/>
            <person name="Zdobnov E.M."/>
            <person name="Grigoriev I.V."/>
            <person name="Lynch M."/>
            <person name="Boore J.L."/>
        </authorList>
    </citation>
    <scope>NUCLEOTIDE SEQUENCE [LARGE SCALE GENOMIC DNA]</scope>
</reference>
<feature type="transmembrane region" description="Helical" evidence="8">
    <location>
        <begin position="442"/>
        <end position="463"/>
    </location>
</feature>
<evidence type="ECO:0000256" key="1">
    <source>
        <dbReference type="ARBA" id="ARBA00004141"/>
    </source>
</evidence>
<evidence type="ECO:0000259" key="10">
    <source>
        <dbReference type="Pfam" id="PF25987"/>
    </source>
</evidence>
<evidence type="ECO:0000256" key="5">
    <source>
        <dbReference type="ARBA" id="ARBA00022989"/>
    </source>
</evidence>
<evidence type="ECO:0000256" key="3">
    <source>
        <dbReference type="ARBA" id="ARBA00022692"/>
    </source>
</evidence>
<dbReference type="PANTHER" id="PTHR43463">
    <property type="entry name" value="NICOTINATE-NUCLEOTIDE--DIMETHYLBENZIMIDAZOLE PHOSPHORIBOSYLTRANSFERASE"/>
    <property type="match status" value="1"/>
</dbReference>
<proteinExistence type="predicted"/>
<evidence type="ECO:0000313" key="12">
    <source>
        <dbReference type="Proteomes" id="UP000000305"/>
    </source>
</evidence>
<feature type="transmembrane region" description="Helical" evidence="8">
    <location>
        <begin position="609"/>
        <end position="629"/>
    </location>
</feature>
<dbReference type="STRING" id="6669.E9HDJ5"/>
<keyword evidence="6 8" id="KW-0472">Membrane</keyword>
<feature type="region of interest" description="Disordered" evidence="7">
    <location>
        <begin position="177"/>
        <end position="223"/>
    </location>
</feature>
<feature type="compositionally biased region" description="Low complexity" evidence="7">
    <location>
        <begin position="316"/>
        <end position="328"/>
    </location>
</feature>